<dbReference type="AlphaFoldDB" id="A0A1X7TDX4"/>
<keyword evidence="2" id="KW-0963">Cytoplasm</keyword>
<protein>
    <recommendedName>
        <fullName evidence="9">IFT121-like zinc finger domain-containing protein</fullName>
    </recommendedName>
</protein>
<keyword evidence="5" id="KW-0970">Cilium biogenesis/degradation</keyword>
<evidence type="ECO:0000259" key="9">
    <source>
        <dbReference type="Pfam" id="PF23145"/>
    </source>
</evidence>
<evidence type="ECO:0000256" key="7">
    <source>
        <dbReference type="ARBA" id="ARBA00023212"/>
    </source>
</evidence>
<evidence type="ECO:0000256" key="8">
    <source>
        <dbReference type="ARBA" id="ARBA00023273"/>
    </source>
</evidence>
<dbReference type="OrthoDB" id="10250638at2759"/>
<accession>A0A1X7TDX4</accession>
<dbReference type="Pfam" id="PF23145">
    <property type="entry name" value="Zf_2nd_IFT121"/>
    <property type="match status" value="1"/>
</dbReference>
<reference evidence="10" key="1">
    <citation type="submission" date="2017-05" db="UniProtKB">
        <authorList>
            <consortium name="EnsemblMetazoa"/>
        </authorList>
    </citation>
    <scope>IDENTIFICATION</scope>
</reference>
<dbReference type="STRING" id="400682.A0A1X7TDX4"/>
<dbReference type="InParanoid" id="A0A1X7TDX4"/>
<keyword evidence="4" id="KW-0677">Repeat</keyword>
<comment type="subcellular location">
    <subcellularLocation>
        <location evidence="1">Cytoplasm</location>
        <location evidence="1">Cytoskeleton</location>
        <location evidence="1">Cilium basal body</location>
    </subcellularLocation>
</comment>
<dbReference type="GO" id="GO:0005929">
    <property type="term" value="C:cilium"/>
    <property type="evidence" value="ECO:0007669"/>
    <property type="project" value="TreeGrafter"/>
</dbReference>
<dbReference type="InterPro" id="IPR040379">
    <property type="entry name" value="WDR19/dyf-2"/>
</dbReference>
<dbReference type="GO" id="GO:0060271">
    <property type="term" value="P:cilium assembly"/>
    <property type="evidence" value="ECO:0007669"/>
    <property type="project" value="TreeGrafter"/>
</dbReference>
<evidence type="ECO:0000256" key="2">
    <source>
        <dbReference type="ARBA" id="ARBA00022490"/>
    </source>
</evidence>
<evidence type="ECO:0000256" key="4">
    <source>
        <dbReference type="ARBA" id="ARBA00022737"/>
    </source>
</evidence>
<evidence type="ECO:0000256" key="5">
    <source>
        <dbReference type="ARBA" id="ARBA00022794"/>
    </source>
</evidence>
<dbReference type="GO" id="GO:0035721">
    <property type="term" value="P:intraciliary retrograde transport"/>
    <property type="evidence" value="ECO:0007669"/>
    <property type="project" value="InterPro"/>
</dbReference>
<name>A0A1X7TDX4_AMPQE</name>
<dbReference type="InterPro" id="IPR056170">
    <property type="entry name" value="Znf_IFT121-like"/>
</dbReference>
<feature type="domain" description="IFT121-like zinc finger" evidence="9">
    <location>
        <begin position="85"/>
        <end position="126"/>
    </location>
</feature>
<dbReference type="PANTHER" id="PTHR14920">
    <property type="entry name" value="OSMOTIC AVOIDANCE ABNORMAL PROTEIN 1/WD REPEAT MEMBRANE PROTEIN"/>
    <property type="match status" value="1"/>
</dbReference>
<dbReference type="Gene3D" id="1.20.120.560">
    <property type="entry name" value="alix/aip1 in complex with the ypdl late domain"/>
    <property type="match status" value="1"/>
</dbReference>
<evidence type="ECO:0000256" key="1">
    <source>
        <dbReference type="ARBA" id="ARBA00004120"/>
    </source>
</evidence>
<dbReference type="GO" id="GO:0030991">
    <property type="term" value="C:intraciliary transport particle A"/>
    <property type="evidence" value="ECO:0007669"/>
    <property type="project" value="TreeGrafter"/>
</dbReference>
<keyword evidence="7" id="KW-0206">Cytoskeleton</keyword>
<evidence type="ECO:0000256" key="6">
    <source>
        <dbReference type="ARBA" id="ARBA00023069"/>
    </source>
</evidence>
<sequence>MALMAAIKAGSPSVQELHSLMEDVKTIKAEREVLEQQLKGPVADITCIIITSEWQNGYFAIHLKFDLFSIKIEFFNEFLKLLKNSGRLMVADDWSECPSCHFPALYSEFKKLLESENTCPLCSAEISSKSIQP</sequence>
<keyword evidence="8" id="KW-0966">Cell projection</keyword>
<evidence type="ECO:0000313" key="10">
    <source>
        <dbReference type="EnsemblMetazoa" id="Aqu2.1.12816_001"/>
    </source>
</evidence>
<evidence type="ECO:0000256" key="3">
    <source>
        <dbReference type="ARBA" id="ARBA00022574"/>
    </source>
</evidence>
<keyword evidence="3" id="KW-0853">WD repeat</keyword>
<dbReference type="EnsemblMetazoa" id="Aqu2.1.12816_001">
    <property type="protein sequence ID" value="Aqu2.1.12816_001"/>
    <property type="gene ID" value="Aqu2.1.12816"/>
</dbReference>
<organism evidence="10">
    <name type="scientific">Amphimedon queenslandica</name>
    <name type="common">Sponge</name>
    <dbReference type="NCBI Taxonomy" id="400682"/>
    <lineage>
        <taxon>Eukaryota</taxon>
        <taxon>Metazoa</taxon>
        <taxon>Porifera</taxon>
        <taxon>Demospongiae</taxon>
        <taxon>Heteroscleromorpha</taxon>
        <taxon>Haplosclerida</taxon>
        <taxon>Niphatidae</taxon>
        <taxon>Amphimedon</taxon>
    </lineage>
</organism>
<keyword evidence="6" id="KW-0969">Cilium</keyword>
<dbReference type="PANTHER" id="PTHR14920:SF0">
    <property type="entry name" value="WD REPEAT DOMAIN 19"/>
    <property type="match status" value="1"/>
</dbReference>
<proteinExistence type="predicted"/>